<reference evidence="1" key="1">
    <citation type="submission" date="2018-10" db="EMBL/GenBank/DDBJ databases">
        <authorList>
            <person name="Gruber-Vodicka H."/>
            <person name="Jaeckle O."/>
        </authorList>
    </citation>
    <scope>NUCLEOTIDE SEQUENCE</scope>
</reference>
<dbReference type="EMBL" id="LR026963">
    <property type="protein sequence ID" value="VBB69830.1"/>
    <property type="molecule type" value="Genomic_DNA"/>
</dbReference>
<organism evidence="1">
    <name type="scientific">invertebrate metagenome</name>
    <dbReference type="NCBI Taxonomy" id="1711999"/>
    <lineage>
        <taxon>unclassified sequences</taxon>
        <taxon>metagenomes</taxon>
        <taxon>organismal metagenomes</taxon>
    </lineage>
</organism>
<gene>
    <name evidence="1" type="ORF">RIEGSTA812A_PEG_1303</name>
</gene>
<sequence length="42" mass="4809">MVAPHETRLFDTPLTLALWDSSLWNQRHKPLFGCGNRRSDAA</sequence>
<accession>A0A484H847</accession>
<name>A0A484H847_9ZZZZ</name>
<evidence type="ECO:0000313" key="1">
    <source>
        <dbReference type="EMBL" id="VBB69830.1"/>
    </source>
</evidence>
<dbReference type="AlphaFoldDB" id="A0A484H847"/>
<protein>
    <submittedName>
        <fullName evidence="1">Uncharacterized protein</fullName>
    </submittedName>
</protein>
<proteinExistence type="predicted"/>